<evidence type="ECO:0000256" key="1">
    <source>
        <dbReference type="SAM" id="SignalP"/>
    </source>
</evidence>
<dbReference type="InterPro" id="IPR023296">
    <property type="entry name" value="Glyco_hydro_beta-prop_sf"/>
</dbReference>
<dbReference type="InterPro" id="IPR050727">
    <property type="entry name" value="GH43_arabinanases"/>
</dbReference>
<dbReference type="Gene3D" id="2.115.10.20">
    <property type="entry name" value="Glycosyl hydrolase domain, family 43"/>
    <property type="match status" value="1"/>
</dbReference>
<dbReference type="PANTHER" id="PTHR43301">
    <property type="entry name" value="ARABINAN ENDO-1,5-ALPHA-L-ARABINOSIDASE"/>
    <property type="match status" value="1"/>
</dbReference>
<proteinExistence type="predicted"/>
<dbReference type="SUPFAM" id="SSF75005">
    <property type="entry name" value="Arabinanase/levansucrase/invertase"/>
    <property type="match status" value="2"/>
</dbReference>
<feature type="signal peptide" evidence="1">
    <location>
        <begin position="1"/>
        <end position="22"/>
    </location>
</feature>
<dbReference type="EMBL" id="CP157485">
    <property type="protein sequence ID" value="XBO48010.1"/>
    <property type="molecule type" value="Genomic_DNA"/>
</dbReference>
<dbReference type="CDD" id="cd08983">
    <property type="entry name" value="GH43_Bt3655-like"/>
    <property type="match status" value="1"/>
</dbReference>
<dbReference type="GO" id="GO:0016787">
    <property type="term" value="F:hydrolase activity"/>
    <property type="evidence" value="ECO:0007669"/>
    <property type="project" value="UniProtKB-KW"/>
</dbReference>
<reference evidence="2" key="1">
    <citation type="submission" date="2024-05" db="EMBL/GenBank/DDBJ databases">
        <authorList>
            <person name="Kim S."/>
            <person name="Heo J."/>
            <person name="Choi H."/>
            <person name="Choi Y."/>
            <person name="Kwon S.-W."/>
            <person name="Kim Y."/>
        </authorList>
    </citation>
    <scope>NUCLEOTIDE SEQUENCE</scope>
    <source>
        <strain evidence="2">KACC 23697</strain>
    </source>
</reference>
<name>A0AAU7K6A6_9SPHI</name>
<protein>
    <submittedName>
        <fullName evidence="2">Glycoside hydrolase family 43 protein</fullName>
    </submittedName>
</protein>
<keyword evidence="1" id="KW-0732">Signal</keyword>
<sequence>MTTLYKTGIVLLLTLSSLSADAQYERKLPREKDMAAYLMVYFKDSTHGLYMALSRDGYSFTDINNAKPVIAGDSIAEQKGIRDPYICRGPDGLFYMALTDLHIYGQKAGYRTSEWERDGKDYGWGNNRGMVLMKSRDLINWSHQVLRVDQSFPELADIGCAWAPELIYDQKEKKWMIYFTLRFGNGENKLYYAYMDKGFTRLENAPQLLFQYPKDVSYIDADITKVGNKFHMFYVPHDGTAGIKQAVSSTINKDYQYDDKWYDPESRECEAPTIYKRIGENKWVLIYDIYGINPHNFGFSETTDFEKFTNLGHFNEGIMKSTNFSSPKHGAVIHLTKKEAQALADKWNLKMKF</sequence>
<dbReference type="RefSeq" id="WP_406825399.1">
    <property type="nucleotide sequence ID" value="NZ_CP157485.1"/>
</dbReference>
<evidence type="ECO:0000313" key="2">
    <source>
        <dbReference type="EMBL" id="XBO48010.1"/>
    </source>
</evidence>
<dbReference type="AlphaFoldDB" id="A0AAU7K6A6"/>
<keyword evidence="2" id="KW-0378">Hydrolase</keyword>
<feature type="chain" id="PRO_5043425599" evidence="1">
    <location>
        <begin position="23"/>
        <end position="353"/>
    </location>
</feature>
<organism evidence="2">
    <name type="scientific">Pedobacter sp. KACC 23697</name>
    <dbReference type="NCBI Taxonomy" id="3149230"/>
    <lineage>
        <taxon>Bacteria</taxon>
        <taxon>Pseudomonadati</taxon>
        <taxon>Bacteroidota</taxon>
        <taxon>Sphingobacteriia</taxon>
        <taxon>Sphingobacteriales</taxon>
        <taxon>Sphingobacteriaceae</taxon>
        <taxon>Pedobacter</taxon>
    </lineage>
</organism>
<dbReference type="PANTHER" id="PTHR43301:SF3">
    <property type="entry name" value="ARABINAN ENDO-1,5-ALPHA-L-ARABINOSIDASE A-RELATED"/>
    <property type="match status" value="1"/>
</dbReference>
<gene>
    <name evidence="2" type="ORF">ABEG20_00150</name>
</gene>
<accession>A0AAU7K6A6</accession>